<protein>
    <submittedName>
        <fullName evidence="2">Uncharacterized protein</fullName>
    </submittedName>
</protein>
<name>A0A6B9FTZ4_9HYPH</name>
<sequence>MTLRLTVTAAVLALTVALPNAPAYAQSPAQSFVYGQKRFRHACRPPLKFAAGACVRRCPAGYQTMGGYCRLRNQGFR</sequence>
<evidence type="ECO:0000313" key="3">
    <source>
        <dbReference type="Proteomes" id="UP000012488"/>
    </source>
</evidence>
<dbReference type="OrthoDB" id="8005445at2"/>
<dbReference type="Proteomes" id="UP000012488">
    <property type="component" value="Chromosome"/>
</dbReference>
<feature type="chain" id="PRO_5025587662" evidence="1">
    <location>
        <begin position="26"/>
        <end position="77"/>
    </location>
</feature>
<reference evidence="2 3" key="1">
    <citation type="journal article" date="2012" name="Genet. Mol. Biol.">
        <title>Analysis of 16S rRNA and mxaF genes revealing insights into Methylobacterium niche-specific plant association.</title>
        <authorList>
            <person name="Dourado M.N."/>
            <person name="Andreote F.D."/>
            <person name="Dini-Andreote F."/>
            <person name="Conti R."/>
            <person name="Araujo J.M."/>
            <person name="Araujo W.L."/>
        </authorList>
    </citation>
    <scope>NUCLEOTIDE SEQUENCE [LARGE SCALE GENOMIC DNA]</scope>
    <source>
        <strain evidence="2 3">SR1.6/6</strain>
    </source>
</reference>
<evidence type="ECO:0000313" key="2">
    <source>
        <dbReference type="EMBL" id="QGY04494.1"/>
    </source>
</evidence>
<keyword evidence="1" id="KW-0732">Signal</keyword>
<reference evidence="2 3" key="2">
    <citation type="journal article" date="2013" name="Genome Announc.">
        <title>Draft Genome Sequence of Methylobacterium mesophilicum Strain SR1.6/6, Isolated from Citrus sinensis.</title>
        <authorList>
            <person name="Marinho Almeida D."/>
            <person name="Dini-Andreote F."/>
            <person name="Camargo Neves A.A."/>
            <person name="Juca Ramos R.T."/>
            <person name="Andreote F.D."/>
            <person name="Carneiro A.R."/>
            <person name="Oliveira de Souza Lima A."/>
            <person name="Caracciolo Gomes de Sa P.H."/>
            <person name="Ribeiro Barbosa M.S."/>
            <person name="Araujo W.L."/>
            <person name="Silva A."/>
        </authorList>
    </citation>
    <scope>NUCLEOTIDE SEQUENCE [LARGE SCALE GENOMIC DNA]</scope>
    <source>
        <strain evidence="2 3">SR1.6/6</strain>
    </source>
</reference>
<feature type="signal peptide" evidence="1">
    <location>
        <begin position="1"/>
        <end position="25"/>
    </location>
</feature>
<dbReference type="AlphaFoldDB" id="A0A6B9FTZ4"/>
<gene>
    <name evidence="2" type="ORF">MMSR116_23200</name>
</gene>
<dbReference type="RefSeq" id="WP_010686170.1">
    <property type="nucleotide sequence ID" value="NZ_CP043538.1"/>
</dbReference>
<evidence type="ECO:0000256" key="1">
    <source>
        <dbReference type="SAM" id="SignalP"/>
    </source>
</evidence>
<dbReference type="EMBL" id="CP043538">
    <property type="protein sequence ID" value="QGY04494.1"/>
    <property type="molecule type" value="Genomic_DNA"/>
</dbReference>
<dbReference type="KEGG" id="mmes:MMSR116_23200"/>
<accession>A0A6B9FTZ4</accession>
<proteinExistence type="predicted"/>
<organism evidence="2 3">
    <name type="scientific">Methylobacterium mesophilicum SR1.6/6</name>
    <dbReference type="NCBI Taxonomy" id="908290"/>
    <lineage>
        <taxon>Bacteria</taxon>
        <taxon>Pseudomonadati</taxon>
        <taxon>Pseudomonadota</taxon>
        <taxon>Alphaproteobacteria</taxon>
        <taxon>Hyphomicrobiales</taxon>
        <taxon>Methylobacteriaceae</taxon>
        <taxon>Methylobacterium</taxon>
    </lineage>
</organism>